<protein>
    <submittedName>
        <fullName evidence="1">Uncharacterized protein</fullName>
    </submittedName>
</protein>
<gene>
    <name evidence="1" type="ORF">B0J15DRAFT_440510</name>
</gene>
<keyword evidence="2" id="KW-1185">Reference proteome</keyword>
<name>A0A9P9KZW0_FUSSL</name>
<comment type="caution">
    <text evidence="1">The sequence shown here is derived from an EMBL/GenBank/DDBJ whole genome shotgun (WGS) entry which is preliminary data.</text>
</comment>
<accession>A0A9P9KZW0</accession>
<evidence type="ECO:0000313" key="2">
    <source>
        <dbReference type="Proteomes" id="UP000736672"/>
    </source>
</evidence>
<dbReference type="EMBL" id="JAGTJS010000004">
    <property type="protein sequence ID" value="KAH7271400.1"/>
    <property type="molecule type" value="Genomic_DNA"/>
</dbReference>
<dbReference type="OrthoDB" id="3000060at2759"/>
<reference evidence="1" key="1">
    <citation type="journal article" date="2021" name="Nat. Commun.">
        <title>Genetic determinants of endophytism in the Arabidopsis root mycobiome.</title>
        <authorList>
            <person name="Mesny F."/>
            <person name="Miyauchi S."/>
            <person name="Thiergart T."/>
            <person name="Pickel B."/>
            <person name="Atanasova L."/>
            <person name="Karlsson M."/>
            <person name="Huettel B."/>
            <person name="Barry K.W."/>
            <person name="Haridas S."/>
            <person name="Chen C."/>
            <person name="Bauer D."/>
            <person name="Andreopoulos W."/>
            <person name="Pangilinan J."/>
            <person name="LaButti K."/>
            <person name="Riley R."/>
            <person name="Lipzen A."/>
            <person name="Clum A."/>
            <person name="Drula E."/>
            <person name="Henrissat B."/>
            <person name="Kohler A."/>
            <person name="Grigoriev I.V."/>
            <person name="Martin F.M."/>
            <person name="Hacquard S."/>
        </authorList>
    </citation>
    <scope>NUCLEOTIDE SEQUENCE</scope>
    <source>
        <strain evidence="1">FSSC 5 MPI-SDFR-AT-0091</strain>
    </source>
</reference>
<sequence length="552" mass="60867">MAASNYPSSTFTTTSIPDIHPHSCIAQILTVPSQHLDDPFHERFVAGYYAISHLLSPLVSPEDWVRLSASNPRSHVNLRYGNKDVSGICGNITVHEDPAELTEAFLDAIAAMSLKASNYCQAGYPSSLVIIICGPTSLHQDMIRELPYPLTPSTKLHLLTVGEIQSCIDGKVRATLIAPSMLCTGWVVNQSLGVQPARNSTPTDQMLRQIARNVASLYQVQASQDLLGPNSKLVQNRAGQDLSTLINTSQGRDLYSAVDKSCRASLSIATPRCVFNLYSRLDDWPRLSGDRLGEPLDRFWPNWQLLPHAKADTGSADGCVADTTQYKRTQALLLTLLYPSLLPESDTNHIFQSDSGSMSESIDAVLDQIISAAAHHFAMVNLTEALLNLEHIPHMQTSCPHPTEPLWVKLSQGEMRTFKSIVGLFPPAHGDVQSPGPVPLAQYIWSCLDALYCGSPKKTAAIEAHICNFRHTQVGYRKANNQDIRLIRTHLTQELVKTPIVARAAFDLITSLGYRPNATLLRAREDADIAENLGTELSYDTIETRRTYHEIK</sequence>
<proteinExistence type="predicted"/>
<dbReference type="Proteomes" id="UP000736672">
    <property type="component" value="Unassembled WGS sequence"/>
</dbReference>
<organism evidence="1 2">
    <name type="scientific">Fusarium solani</name>
    <name type="common">Filamentous fungus</name>
    <dbReference type="NCBI Taxonomy" id="169388"/>
    <lineage>
        <taxon>Eukaryota</taxon>
        <taxon>Fungi</taxon>
        <taxon>Dikarya</taxon>
        <taxon>Ascomycota</taxon>
        <taxon>Pezizomycotina</taxon>
        <taxon>Sordariomycetes</taxon>
        <taxon>Hypocreomycetidae</taxon>
        <taxon>Hypocreales</taxon>
        <taxon>Nectriaceae</taxon>
        <taxon>Fusarium</taxon>
        <taxon>Fusarium solani species complex</taxon>
    </lineage>
</organism>
<evidence type="ECO:0000313" key="1">
    <source>
        <dbReference type="EMBL" id="KAH7271400.1"/>
    </source>
</evidence>
<dbReference type="AlphaFoldDB" id="A0A9P9KZW0"/>